<evidence type="ECO:0000313" key="3">
    <source>
        <dbReference type="Proteomes" id="UP000016927"/>
    </source>
</evidence>
<keyword evidence="3" id="KW-1185">Reference proteome</keyword>
<dbReference type="HOGENOM" id="CLU_1008642_0_0_1"/>
<keyword evidence="1" id="KW-0812">Transmembrane</keyword>
<dbReference type="AlphaFoldDB" id="R0KP41"/>
<dbReference type="VEuPathDB" id="MicrosporidiaDB:NBO_438g0002"/>
<organism evidence="2 3">
    <name type="scientific">Nosema bombycis (strain CQ1 / CVCC 102059)</name>
    <name type="common">Microsporidian parasite</name>
    <name type="synonym">Pebrine of silkworm</name>
    <dbReference type="NCBI Taxonomy" id="578461"/>
    <lineage>
        <taxon>Eukaryota</taxon>
        <taxon>Fungi</taxon>
        <taxon>Fungi incertae sedis</taxon>
        <taxon>Microsporidia</taxon>
        <taxon>Nosematidae</taxon>
        <taxon>Nosema</taxon>
    </lineage>
</organism>
<proteinExistence type="predicted"/>
<sequence length="276" mass="32775">MQVLMTDHNNFNFGAKNSAHMIVFLKNVKVYFYLILINTFLMKNRIYCAESLDFSSNETSMGSLCLNEEQKDLFNTEQEKLSIEAQLQKNSIKFEELKVPESIDSFPTTYELENIPKDFFALQDLIFKTSMRLNYLLKKTIPTLNKDLDEITAILFKIREKIIEMSEKSQATNTSQVGKIIQFFRKKPATQELPFLEIIRMYYEERITVYVCIYLRKHDMKDKSEKLHIKFNYFGFELYKMKVSRDFQDLDKIHGEFIESEIHTNAEKIFKKKKGF</sequence>
<dbReference type="Proteomes" id="UP000016927">
    <property type="component" value="Unassembled WGS sequence"/>
</dbReference>
<dbReference type="EMBL" id="KB909346">
    <property type="protein sequence ID" value="EOB12456.1"/>
    <property type="molecule type" value="Genomic_DNA"/>
</dbReference>
<feature type="transmembrane region" description="Helical" evidence="1">
    <location>
        <begin position="20"/>
        <end position="41"/>
    </location>
</feature>
<keyword evidence="1" id="KW-0472">Membrane</keyword>
<gene>
    <name evidence="2" type="ORF">NBO_438g0002</name>
</gene>
<name>R0KP41_NOSB1</name>
<accession>R0KP41</accession>
<evidence type="ECO:0000313" key="2">
    <source>
        <dbReference type="EMBL" id="EOB12456.1"/>
    </source>
</evidence>
<reference evidence="2 3" key="1">
    <citation type="journal article" date="2013" name="BMC Genomics">
        <title>Comparative genomics of parasitic silkworm microsporidia reveal an association between genome expansion and host adaptation.</title>
        <authorList>
            <person name="Pan G."/>
            <person name="Xu J."/>
            <person name="Li T."/>
            <person name="Xia Q."/>
            <person name="Liu S.L."/>
            <person name="Zhang G."/>
            <person name="Li S."/>
            <person name="Li C."/>
            <person name="Liu H."/>
            <person name="Yang L."/>
            <person name="Liu T."/>
            <person name="Zhang X."/>
            <person name="Wu Z."/>
            <person name="Fan W."/>
            <person name="Dang X."/>
            <person name="Xiang H."/>
            <person name="Tao M."/>
            <person name="Li Y."/>
            <person name="Hu J."/>
            <person name="Li Z."/>
            <person name="Lin L."/>
            <person name="Luo J."/>
            <person name="Geng L."/>
            <person name="Wang L."/>
            <person name="Long M."/>
            <person name="Wan Y."/>
            <person name="He N."/>
            <person name="Zhang Z."/>
            <person name="Lu C."/>
            <person name="Keeling P.J."/>
            <person name="Wang J."/>
            <person name="Xiang Z."/>
            <person name="Zhou Z."/>
        </authorList>
    </citation>
    <scope>NUCLEOTIDE SEQUENCE [LARGE SCALE GENOMIC DNA]</scope>
    <source>
        <strain evidence="3">CQ1 / CVCC 102059</strain>
    </source>
</reference>
<keyword evidence="1" id="KW-1133">Transmembrane helix</keyword>
<protein>
    <submittedName>
        <fullName evidence="2">Uncharacterized protein</fullName>
    </submittedName>
</protein>
<evidence type="ECO:0000256" key="1">
    <source>
        <dbReference type="SAM" id="Phobius"/>
    </source>
</evidence>